<keyword evidence="5" id="KW-1185">Reference proteome</keyword>
<evidence type="ECO:0000313" key="5">
    <source>
        <dbReference type="Proteomes" id="UP000288197"/>
    </source>
</evidence>
<dbReference type="InterPro" id="IPR029039">
    <property type="entry name" value="Flavoprotein-like_sf"/>
</dbReference>
<evidence type="ECO:0000313" key="4">
    <source>
        <dbReference type="EMBL" id="RSU05715.1"/>
    </source>
</evidence>
<comment type="similarity">
    <text evidence="1">Belongs to the NAD(P)H dehydrogenase (quinone) family.</text>
</comment>
<dbReference type="Pfam" id="PF02525">
    <property type="entry name" value="Flavodoxin_2"/>
    <property type="match status" value="1"/>
</dbReference>
<dbReference type="GeneID" id="63145396"/>
<dbReference type="RefSeq" id="WP_114288691.1">
    <property type="nucleotide sequence ID" value="NZ_CP122523.1"/>
</dbReference>
<name>A0A369B0Y5_9ENTE</name>
<organism evidence="4 5">
    <name type="scientific">Vagococcus fluvialis</name>
    <dbReference type="NCBI Taxonomy" id="2738"/>
    <lineage>
        <taxon>Bacteria</taxon>
        <taxon>Bacillati</taxon>
        <taxon>Bacillota</taxon>
        <taxon>Bacilli</taxon>
        <taxon>Lactobacillales</taxon>
        <taxon>Enterococcaceae</taxon>
        <taxon>Vagococcus</taxon>
    </lineage>
</organism>
<gene>
    <name evidence="4" type="ORF">CBF32_01580</name>
</gene>
<sequence length="190" mass="22209">MKTIIYVHPWEGSLNHAILDKTKEILTNRGEKFQVIDLHEDEFDPTFHASELKFFSKGETPNKQVINYQEMLKNSEELIFIFPIWWFSVPAVLKGFLDKVLLKNFAYTEDKRGIMTGLLTQIKFVKVITTAQSPKWYIKLFKGDGIHKTFIKATLKSVGMKHVKWIHEGYVVTSKKEQKEKFLKSLESKI</sequence>
<dbReference type="Proteomes" id="UP000288197">
    <property type="component" value="Unassembled WGS sequence"/>
</dbReference>
<dbReference type="EMBL" id="NGJX01000001">
    <property type="protein sequence ID" value="RSU05715.1"/>
    <property type="molecule type" value="Genomic_DNA"/>
</dbReference>
<dbReference type="PANTHER" id="PTHR10204:SF34">
    <property type="entry name" value="NAD(P)H DEHYDROGENASE [QUINONE] 1 ISOFORM 1"/>
    <property type="match status" value="1"/>
</dbReference>
<dbReference type="InterPro" id="IPR003680">
    <property type="entry name" value="Flavodoxin_fold"/>
</dbReference>
<dbReference type="Gene3D" id="3.40.50.360">
    <property type="match status" value="1"/>
</dbReference>
<feature type="domain" description="Flavodoxin-like fold" evidence="3">
    <location>
        <begin position="4"/>
        <end position="187"/>
    </location>
</feature>
<accession>A0A369B0Y5</accession>
<dbReference type="SUPFAM" id="SSF52218">
    <property type="entry name" value="Flavoproteins"/>
    <property type="match status" value="1"/>
</dbReference>
<dbReference type="GO" id="GO:0003955">
    <property type="term" value="F:NAD(P)H dehydrogenase (quinone) activity"/>
    <property type="evidence" value="ECO:0007669"/>
    <property type="project" value="TreeGrafter"/>
</dbReference>
<reference evidence="4 5" key="1">
    <citation type="submission" date="2017-05" db="EMBL/GenBank/DDBJ databases">
        <title>Vagococcus spp. assemblies.</title>
        <authorList>
            <person name="Gulvik C.A."/>
        </authorList>
    </citation>
    <scope>NUCLEOTIDE SEQUENCE [LARGE SCALE GENOMIC DNA]</scope>
    <source>
        <strain evidence="4 5">NCFB 2497</strain>
    </source>
</reference>
<dbReference type="AlphaFoldDB" id="A0A369B0Y5"/>
<evidence type="ECO:0000256" key="1">
    <source>
        <dbReference type="ARBA" id="ARBA00006252"/>
    </source>
</evidence>
<evidence type="ECO:0000256" key="2">
    <source>
        <dbReference type="ARBA" id="ARBA00023002"/>
    </source>
</evidence>
<dbReference type="InterPro" id="IPR051545">
    <property type="entry name" value="NAD(P)H_dehydrogenase_qn"/>
</dbReference>
<evidence type="ECO:0000259" key="3">
    <source>
        <dbReference type="Pfam" id="PF02525"/>
    </source>
</evidence>
<dbReference type="PANTHER" id="PTHR10204">
    <property type="entry name" value="NAD P H OXIDOREDUCTASE-RELATED"/>
    <property type="match status" value="1"/>
</dbReference>
<dbReference type="GO" id="GO:0005829">
    <property type="term" value="C:cytosol"/>
    <property type="evidence" value="ECO:0007669"/>
    <property type="project" value="TreeGrafter"/>
</dbReference>
<proteinExistence type="inferred from homology"/>
<keyword evidence="2" id="KW-0560">Oxidoreductase</keyword>
<protein>
    <recommendedName>
        <fullName evidence="3">Flavodoxin-like fold domain-containing protein</fullName>
    </recommendedName>
</protein>
<dbReference type="OrthoDB" id="9798454at2"/>
<comment type="caution">
    <text evidence="4">The sequence shown here is derived from an EMBL/GenBank/DDBJ whole genome shotgun (WGS) entry which is preliminary data.</text>
</comment>